<reference evidence="2 3" key="1">
    <citation type="submission" date="2016-10" db="EMBL/GenBank/DDBJ databases">
        <title>Complete genome sequences of three Cupriavidus strains isolated from various Malaysian environments.</title>
        <authorList>
            <person name="Abdullah A.A.-A."/>
            <person name="Shafie N.A.H."/>
            <person name="Lau N.S."/>
        </authorList>
    </citation>
    <scope>NUCLEOTIDE SEQUENCE [LARGE SCALE GENOMIC DNA]</scope>
    <source>
        <strain evidence="2 3">USMAA1020</strain>
    </source>
</reference>
<accession>A0ABM6F3L4</accession>
<name>A0ABM6F3L4_9BURK</name>
<dbReference type="Proteomes" id="UP000177515">
    <property type="component" value="Chromosome 1"/>
</dbReference>
<protein>
    <submittedName>
        <fullName evidence="2">Uncharacterized protein</fullName>
    </submittedName>
</protein>
<organism evidence="2 3">
    <name type="scientific">Cupriavidus malaysiensis</name>
    <dbReference type="NCBI Taxonomy" id="367825"/>
    <lineage>
        <taxon>Bacteria</taxon>
        <taxon>Pseudomonadati</taxon>
        <taxon>Pseudomonadota</taxon>
        <taxon>Betaproteobacteria</taxon>
        <taxon>Burkholderiales</taxon>
        <taxon>Burkholderiaceae</taxon>
        <taxon>Cupriavidus</taxon>
    </lineage>
</organism>
<evidence type="ECO:0000256" key="1">
    <source>
        <dbReference type="SAM" id="MobiDB-lite"/>
    </source>
</evidence>
<sequence length="61" mass="6793">MGSAGARKPTIAHAWYDGCACAGMECWRCRRAPREPRKLIPALNDMMARPSEADDDRAAMR</sequence>
<keyword evidence="3" id="KW-1185">Reference proteome</keyword>
<dbReference type="EMBL" id="CP017754">
    <property type="protein sequence ID" value="AOZ06027.1"/>
    <property type="molecule type" value="Genomic_DNA"/>
</dbReference>
<evidence type="ECO:0000313" key="2">
    <source>
        <dbReference type="EMBL" id="AOZ06027.1"/>
    </source>
</evidence>
<feature type="region of interest" description="Disordered" evidence="1">
    <location>
        <begin position="42"/>
        <end position="61"/>
    </location>
</feature>
<gene>
    <name evidence="2" type="ORF">BKK80_09425</name>
</gene>
<evidence type="ECO:0000313" key="3">
    <source>
        <dbReference type="Proteomes" id="UP000177515"/>
    </source>
</evidence>
<proteinExistence type="predicted"/>